<name>A0AAW2H895_9NEOP</name>
<dbReference type="EMBL" id="JARGDH010000006">
    <property type="protein sequence ID" value="KAL0265960.1"/>
    <property type="molecule type" value="Genomic_DNA"/>
</dbReference>
<comment type="caution">
    <text evidence="3">The sequence shown here is derived from an EMBL/GenBank/DDBJ whole genome shotgun (WGS) entry which is preliminary data.</text>
</comment>
<evidence type="ECO:0000256" key="1">
    <source>
        <dbReference type="SAM" id="MobiDB-lite"/>
    </source>
</evidence>
<feature type="transmembrane region" description="Helical" evidence="2">
    <location>
        <begin position="89"/>
        <end position="107"/>
    </location>
</feature>
<feature type="transmembrane region" description="Helical" evidence="2">
    <location>
        <begin position="63"/>
        <end position="83"/>
    </location>
</feature>
<feature type="transmembrane region" description="Helical" evidence="2">
    <location>
        <begin position="30"/>
        <end position="51"/>
    </location>
</feature>
<protein>
    <submittedName>
        <fullName evidence="3">Uncharacterized protein</fullName>
    </submittedName>
</protein>
<reference evidence="3" key="1">
    <citation type="journal article" date="2024" name="Gigascience">
        <title>Chromosome-level genome of the poultry shaft louse Menopon gallinae provides insight into the host-switching and adaptive evolution of parasitic lice.</title>
        <authorList>
            <person name="Xu Y."/>
            <person name="Ma L."/>
            <person name="Liu S."/>
            <person name="Liang Y."/>
            <person name="Liu Q."/>
            <person name="He Z."/>
            <person name="Tian L."/>
            <person name="Duan Y."/>
            <person name="Cai W."/>
            <person name="Li H."/>
            <person name="Song F."/>
        </authorList>
    </citation>
    <scope>NUCLEOTIDE SEQUENCE</scope>
    <source>
        <strain evidence="3">Cailab_2023a</strain>
    </source>
</reference>
<keyword evidence="2" id="KW-0472">Membrane</keyword>
<proteinExistence type="predicted"/>
<feature type="compositionally biased region" description="Basic and acidic residues" evidence="1">
    <location>
        <begin position="557"/>
        <end position="570"/>
    </location>
</feature>
<gene>
    <name evidence="3" type="ORF">PYX00_011677</name>
</gene>
<dbReference type="AlphaFoldDB" id="A0AAW2H895"/>
<evidence type="ECO:0000313" key="3">
    <source>
        <dbReference type="EMBL" id="KAL0265960.1"/>
    </source>
</evidence>
<feature type="compositionally biased region" description="Basic residues" evidence="1">
    <location>
        <begin position="571"/>
        <end position="606"/>
    </location>
</feature>
<evidence type="ECO:0000256" key="2">
    <source>
        <dbReference type="SAM" id="Phobius"/>
    </source>
</evidence>
<organism evidence="3">
    <name type="scientific">Menopon gallinae</name>
    <name type="common">poultry shaft louse</name>
    <dbReference type="NCBI Taxonomy" id="328185"/>
    <lineage>
        <taxon>Eukaryota</taxon>
        <taxon>Metazoa</taxon>
        <taxon>Ecdysozoa</taxon>
        <taxon>Arthropoda</taxon>
        <taxon>Hexapoda</taxon>
        <taxon>Insecta</taxon>
        <taxon>Pterygota</taxon>
        <taxon>Neoptera</taxon>
        <taxon>Paraneoptera</taxon>
        <taxon>Psocodea</taxon>
        <taxon>Troctomorpha</taxon>
        <taxon>Phthiraptera</taxon>
        <taxon>Amblycera</taxon>
        <taxon>Menoponidae</taxon>
        <taxon>Menopon</taxon>
    </lineage>
</organism>
<accession>A0AAW2H895</accession>
<keyword evidence="2" id="KW-1133">Transmembrane helix</keyword>
<feature type="region of interest" description="Disordered" evidence="1">
    <location>
        <begin position="557"/>
        <end position="606"/>
    </location>
</feature>
<keyword evidence="2" id="KW-0812">Transmembrane</keyword>
<sequence length="606" mass="68819">MKNAHCFFFKTIVNTVFANTALFQHSQKTIANIALVFLLVGVNVPALIYTLQSDIYMLTRKAYSILLGLTMGIEAILHITFYFHIRSPFTIPHSILSLILDFLVFFFRKKAKARDSAPSFETGRCRVPVVVNSKLKAERGGALRRFKPDRGGERQHHIAACPRVNFVSAAVPQAGCAAKSVPMDLEALAVQLSKNPENYEDEYRQVLRAYESMADLPVQNFARIKPLIDLLSQHVFKIKTEFPSVAIRHLQTTTSTEVRRELVKLVVRLYQRRAIAPPEFLRLYMDHSDRLEVNVATQHCTPECLPVFFDYLERGSDRQKCLSLLMVANLYENADLSALDGGAGHAGALEKRCIDILVSNLFTVPKLINIAVLYFLNEIDFCTSDAARIVAGIGFARAEELCRQLLRNIQARADPREMRIKKYRVISTLKRHHGLGIRIGAHLLRLVDPTKEDLKDVLRIILDSVDESEVCSVIDRIVDTFCCEHKDEDFIVYGLNVLREFAARFDVGEYIKERVGPRLGKSKAVRYAHSLLAKVIKKQAVEAREVDYVKRRPSKEEVLQRAQEGRSERRLGRRAARKARRGMAPGRRRGAARKRLVGRQKGRSRA</sequence>